<reference evidence="1 2" key="1">
    <citation type="submission" date="2018-07" db="EMBL/GenBank/DDBJ databases">
        <title>Oceanihabitans testaceum sp. nov., isolated from marine sediment.</title>
        <authorList>
            <person name="Li C.-M."/>
        </authorList>
    </citation>
    <scope>NUCLEOTIDE SEQUENCE [LARGE SCALE GENOMIC DNA]</scope>
    <source>
        <strain evidence="1 2">S9-10</strain>
    </source>
</reference>
<name>A0A368P1C2_9FLAO</name>
<protein>
    <submittedName>
        <fullName evidence="1">Uncharacterized protein</fullName>
    </submittedName>
</protein>
<accession>A0A368P1C2</accession>
<keyword evidence="2" id="KW-1185">Reference proteome</keyword>
<dbReference type="Proteomes" id="UP000252249">
    <property type="component" value="Unassembled WGS sequence"/>
</dbReference>
<evidence type="ECO:0000313" key="2">
    <source>
        <dbReference type="Proteomes" id="UP000252249"/>
    </source>
</evidence>
<dbReference type="AlphaFoldDB" id="A0A368P1C2"/>
<dbReference type="OrthoDB" id="1444720at2"/>
<sequence length="188" mass="21256">MATTCEDDVAENMFIFNKYQVEVTPESSFTMQDTIWIHGKVSSNVFDAAVNDSVFISTPEPDYFSIYKFITPTQDANCKDAIDAFELVVDTGQFMFLPSCENGKIEAHPDLESNNASYSYRIGLKPSSSGDFVISLREGILENSNRNEFIIAEYPLEHHPNSIGFDSCGEVSWRDLDSSEKEYYFTVE</sequence>
<dbReference type="EMBL" id="QPIG01000005">
    <property type="protein sequence ID" value="RCU56657.1"/>
    <property type="molecule type" value="Genomic_DNA"/>
</dbReference>
<evidence type="ECO:0000313" key="1">
    <source>
        <dbReference type="EMBL" id="RCU56657.1"/>
    </source>
</evidence>
<gene>
    <name evidence="1" type="ORF">DU428_12250</name>
</gene>
<dbReference type="RefSeq" id="WP_072352751.1">
    <property type="nucleotide sequence ID" value="NZ_JAWVXR010000008.1"/>
</dbReference>
<proteinExistence type="predicted"/>
<comment type="caution">
    <text evidence="1">The sequence shown here is derived from an EMBL/GenBank/DDBJ whole genome shotgun (WGS) entry which is preliminary data.</text>
</comment>
<organism evidence="1 2">
    <name type="scientific">Oceanihabitans sediminis</name>
    <dbReference type="NCBI Taxonomy" id="1812012"/>
    <lineage>
        <taxon>Bacteria</taxon>
        <taxon>Pseudomonadati</taxon>
        <taxon>Bacteroidota</taxon>
        <taxon>Flavobacteriia</taxon>
        <taxon>Flavobacteriales</taxon>
        <taxon>Flavobacteriaceae</taxon>
        <taxon>Oceanihabitans</taxon>
    </lineage>
</organism>